<reference evidence="1 2" key="1">
    <citation type="submission" date="2013-12" db="EMBL/GenBank/DDBJ databases">
        <authorList>
            <consortium name="DOE Joint Genome Institute"/>
            <person name="Kappler U."/>
            <person name="Huntemann M."/>
            <person name="Han J."/>
            <person name="Chen A."/>
            <person name="Kyrpides N."/>
            <person name="Mavromatis K."/>
            <person name="Markowitz V."/>
            <person name="Palaniappan K."/>
            <person name="Ivanova N."/>
            <person name="Schaumberg A."/>
            <person name="Pati A."/>
            <person name="Liolios K."/>
            <person name="Nordberg H.P."/>
            <person name="Cantor M.N."/>
            <person name="Hua S.X."/>
            <person name="Woyke T."/>
        </authorList>
    </citation>
    <scope>NUCLEOTIDE SEQUENCE [LARGE SCALE GENOMIC DNA]</scope>
    <source>
        <strain evidence="2">AL2</strain>
    </source>
</reference>
<dbReference type="Proteomes" id="UP000005380">
    <property type="component" value="Chromosome"/>
</dbReference>
<gene>
    <name evidence="1" type="ORF">THIAE_06045</name>
</gene>
<protein>
    <submittedName>
        <fullName evidence="1">Uncharacterized protein</fullName>
    </submittedName>
</protein>
<sequence length="97" mass="11126">MGSVYPLFCFKIGDTQMDKLSFKADILKSGQAERCDGVVVEINNILPYVSIVSRMNEEHSYFFQGDEAIELLSEMEKKADMFDVSVEDALLHYYQGW</sequence>
<dbReference type="AlphaFoldDB" id="W0DZ77"/>
<dbReference type="KEGG" id="tao:THIAE_06045"/>
<dbReference type="STRING" id="717772.THIAE_06045"/>
<proteinExistence type="predicted"/>
<evidence type="ECO:0000313" key="2">
    <source>
        <dbReference type="Proteomes" id="UP000005380"/>
    </source>
</evidence>
<dbReference type="HOGENOM" id="CLU_2345761_0_0_6"/>
<dbReference type="EMBL" id="CP007030">
    <property type="protein sequence ID" value="AHF02284.1"/>
    <property type="molecule type" value="Genomic_DNA"/>
</dbReference>
<organism evidence="1 2">
    <name type="scientific">Thiomicrospira aerophila AL3</name>
    <dbReference type="NCBI Taxonomy" id="717772"/>
    <lineage>
        <taxon>Bacteria</taxon>
        <taxon>Pseudomonadati</taxon>
        <taxon>Pseudomonadota</taxon>
        <taxon>Gammaproteobacteria</taxon>
        <taxon>Thiotrichales</taxon>
        <taxon>Piscirickettsiaceae</taxon>
        <taxon>Thiomicrospira</taxon>
    </lineage>
</organism>
<name>W0DZ77_9GAMM</name>
<accession>W0DZ77</accession>
<keyword evidence="2" id="KW-1185">Reference proteome</keyword>
<dbReference type="InParanoid" id="W0DZ77"/>
<evidence type="ECO:0000313" key="1">
    <source>
        <dbReference type="EMBL" id="AHF02284.1"/>
    </source>
</evidence>